<dbReference type="AlphaFoldDB" id="A0A4P6M161"/>
<accession>A0A4P6M161</accession>
<dbReference type="Proteomes" id="UP000289794">
    <property type="component" value="Chromosome"/>
</dbReference>
<sequence length="213" mass="24534">MQTVTTYTLTDTMYYKEIPVFTYKINYPSFTTTCSDYAGESINDHYAQLALKTEEYGKKELYAQAAADAKYPKSPRPFPIYTLDVVYQITYNTGCIVSLYTDTYTYAGGAHGQTIRTSDTWDFSTGKSLRLTDFYPFTPASLYQLQNSMEEQTAERLKADPGIYFEDYRALLQDTFNADSFYIQPGRVVIYYQQYDIAPYSTGLPEFYIPVNF</sequence>
<gene>
    <name evidence="3" type="ORF">PMF13cell1_03615</name>
</gene>
<feature type="domain" description="DUF3298" evidence="1">
    <location>
        <begin position="142"/>
        <end position="211"/>
    </location>
</feature>
<dbReference type="EMBL" id="CP035945">
    <property type="protein sequence ID" value="QBE98052.1"/>
    <property type="molecule type" value="Genomic_DNA"/>
</dbReference>
<proteinExistence type="predicted"/>
<dbReference type="RefSeq" id="WP_130181610.1">
    <property type="nucleotide sequence ID" value="NZ_CP035945.1"/>
</dbReference>
<evidence type="ECO:0000313" key="4">
    <source>
        <dbReference type="Proteomes" id="UP000289794"/>
    </source>
</evidence>
<evidence type="ECO:0000259" key="2">
    <source>
        <dbReference type="Pfam" id="PF13739"/>
    </source>
</evidence>
<dbReference type="Gene3D" id="3.90.640.20">
    <property type="entry name" value="Heat-shock cognate protein, ATPase"/>
    <property type="match status" value="1"/>
</dbReference>
<dbReference type="Pfam" id="PF11738">
    <property type="entry name" value="DUF3298"/>
    <property type="match status" value="1"/>
</dbReference>
<dbReference type="KEGG" id="bpro:PMF13cell1_03615"/>
<protein>
    <recommendedName>
        <fullName evidence="5">DUF3298/DUF4163 domain-containing protein</fullName>
    </recommendedName>
</protein>
<dbReference type="Pfam" id="PF13739">
    <property type="entry name" value="PdaC"/>
    <property type="match status" value="1"/>
</dbReference>
<evidence type="ECO:0008006" key="5">
    <source>
        <dbReference type="Google" id="ProtNLM"/>
    </source>
</evidence>
<dbReference type="InterPro" id="IPR025303">
    <property type="entry name" value="PdaC"/>
</dbReference>
<organism evidence="3 4">
    <name type="scientific">Blautia producta</name>
    <dbReference type="NCBI Taxonomy" id="33035"/>
    <lineage>
        <taxon>Bacteria</taxon>
        <taxon>Bacillati</taxon>
        <taxon>Bacillota</taxon>
        <taxon>Clostridia</taxon>
        <taxon>Lachnospirales</taxon>
        <taxon>Lachnospiraceae</taxon>
        <taxon>Blautia</taxon>
    </lineage>
</organism>
<feature type="domain" description="Deacetylase PdaC" evidence="2">
    <location>
        <begin position="19"/>
        <end position="114"/>
    </location>
</feature>
<dbReference type="InterPro" id="IPR021729">
    <property type="entry name" value="DUF3298"/>
</dbReference>
<reference evidence="3 4" key="1">
    <citation type="submission" date="2019-01" db="EMBL/GenBank/DDBJ databases">
        <title>PMF-metabolizing Aryl O-demethylase.</title>
        <authorList>
            <person name="Kim M."/>
        </authorList>
    </citation>
    <scope>NUCLEOTIDE SEQUENCE [LARGE SCALE GENOMIC DNA]</scope>
    <source>
        <strain evidence="3 4">PMF1</strain>
    </source>
</reference>
<dbReference type="InterPro" id="IPR037126">
    <property type="entry name" value="PdaC/RsiV-like_sf"/>
</dbReference>
<evidence type="ECO:0000259" key="1">
    <source>
        <dbReference type="Pfam" id="PF11738"/>
    </source>
</evidence>
<name>A0A4P6M161_9FIRM</name>
<dbReference type="Gene3D" id="3.30.565.40">
    <property type="entry name" value="Fervidobacterium nodosum Rt17-B1 like"/>
    <property type="match status" value="1"/>
</dbReference>
<evidence type="ECO:0000313" key="3">
    <source>
        <dbReference type="EMBL" id="QBE98052.1"/>
    </source>
</evidence>